<protein>
    <submittedName>
        <fullName evidence="2">DUF4252 domain-containing protein</fullName>
    </submittedName>
</protein>
<dbReference type="AlphaFoldDB" id="A0A5D6UV62"/>
<gene>
    <name evidence="2" type="ORF">FY528_17100</name>
</gene>
<dbReference type="Pfam" id="PF14060">
    <property type="entry name" value="DUF4252"/>
    <property type="match status" value="1"/>
</dbReference>
<name>A0A5D6UV62_9BACT</name>
<evidence type="ECO:0000313" key="2">
    <source>
        <dbReference type="EMBL" id="TYZ06778.1"/>
    </source>
</evidence>
<organism evidence="2 3">
    <name type="scientific">Hymenobacter lutimineralis</name>
    <dbReference type="NCBI Taxonomy" id="2606448"/>
    <lineage>
        <taxon>Bacteria</taxon>
        <taxon>Pseudomonadati</taxon>
        <taxon>Bacteroidota</taxon>
        <taxon>Cytophagia</taxon>
        <taxon>Cytophagales</taxon>
        <taxon>Hymenobacteraceae</taxon>
        <taxon>Hymenobacter</taxon>
    </lineage>
</organism>
<keyword evidence="1" id="KW-0732">Signal</keyword>
<dbReference type="PROSITE" id="PS51257">
    <property type="entry name" value="PROKAR_LIPOPROTEIN"/>
    <property type="match status" value="1"/>
</dbReference>
<proteinExistence type="predicted"/>
<comment type="caution">
    <text evidence="2">The sequence shown here is derived from an EMBL/GenBank/DDBJ whole genome shotgun (WGS) entry which is preliminary data.</text>
</comment>
<feature type="chain" id="PRO_5022710746" evidence="1">
    <location>
        <begin position="23"/>
        <end position="187"/>
    </location>
</feature>
<dbReference type="EMBL" id="VTHL01000021">
    <property type="protein sequence ID" value="TYZ06778.1"/>
    <property type="molecule type" value="Genomic_DNA"/>
</dbReference>
<evidence type="ECO:0000313" key="3">
    <source>
        <dbReference type="Proteomes" id="UP000322791"/>
    </source>
</evidence>
<dbReference type="InterPro" id="IPR025348">
    <property type="entry name" value="DUF4252"/>
</dbReference>
<accession>A0A5D6UV62</accession>
<keyword evidence="3" id="KW-1185">Reference proteome</keyword>
<evidence type="ECO:0000256" key="1">
    <source>
        <dbReference type="SAM" id="SignalP"/>
    </source>
</evidence>
<reference evidence="2 3" key="1">
    <citation type="submission" date="2019-08" db="EMBL/GenBank/DDBJ databases">
        <authorList>
            <person name="Seo M.-J."/>
        </authorList>
    </citation>
    <scope>NUCLEOTIDE SEQUENCE [LARGE SCALE GENOMIC DNA]</scope>
    <source>
        <strain evidence="2 3">KIGAM108</strain>
    </source>
</reference>
<feature type="signal peptide" evidence="1">
    <location>
        <begin position="1"/>
        <end position="22"/>
    </location>
</feature>
<dbReference type="RefSeq" id="WP_149072243.1">
    <property type="nucleotide sequence ID" value="NZ_VTHL01000021.1"/>
</dbReference>
<dbReference type="Proteomes" id="UP000322791">
    <property type="component" value="Unassembled WGS sequence"/>
</dbReference>
<sequence length="187" mass="20429">MHNRFLFLLLATGLLWMAGCRAAGPEQPARTVAEFFRKYESRSGFKAQTIEANFATRLLLGQLGRIGGDNETTQAVAALRSVRVLTFTPTSGGARNLVARGLTQEVDGLLQNERYEPLPITNNADATTQFKFSARRQNGQVQEVVGTSQVNGVPDSFVLMAISGNFTESQLQQLLKFLPGAVDQLPK</sequence>